<evidence type="ECO:0000256" key="1">
    <source>
        <dbReference type="ARBA" id="ARBA00004141"/>
    </source>
</evidence>
<sequence>MTVAYWIVAAVLAVFYLYSGGMKVLRTSEQLQPMMAWAGTTIPMPGVRAIGAIEVLGAIGLILPPITGIAPALALWAAIGFVILQVLAAGFHLSRGETRQIGLNVGLVAVAAVTVWLATVWV</sequence>
<reference evidence="6 7" key="1">
    <citation type="submission" date="2018-11" db="EMBL/GenBank/DDBJ databases">
        <title>Gordonia insulae sp. nov., isolated from an island soil.</title>
        <authorList>
            <person name="Kim Y.S."/>
            <person name="Kim S.B."/>
        </authorList>
    </citation>
    <scope>NUCLEOTIDE SEQUENCE [LARGE SCALE GENOMIC DNA]</scope>
    <source>
        <strain evidence="6 7">MMS17-SY073</strain>
    </source>
</reference>
<dbReference type="EMBL" id="CP033972">
    <property type="protein sequence ID" value="AZG48209.1"/>
    <property type="molecule type" value="Genomic_DNA"/>
</dbReference>
<gene>
    <name evidence="6" type="ORF">D7316_04826</name>
</gene>
<proteinExistence type="predicted"/>
<protein>
    <recommendedName>
        <fullName evidence="8">DoxX family protein</fullName>
    </recommendedName>
</protein>
<dbReference type="InterPro" id="IPR032808">
    <property type="entry name" value="DoxX"/>
</dbReference>
<comment type="subcellular location">
    <subcellularLocation>
        <location evidence="1">Membrane</location>
        <topology evidence="1">Multi-pass membrane protein</topology>
    </subcellularLocation>
</comment>
<accession>A0A3G8JUI2</accession>
<organism evidence="6 7">
    <name type="scientific">Gordonia insulae</name>
    <dbReference type="NCBI Taxonomy" id="2420509"/>
    <lineage>
        <taxon>Bacteria</taxon>
        <taxon>Bacillati</taxon>
        <taxon>Actinomycetota</taxon>
        <taxon>Actinomycetes</taxon>
        <taxon>Mycobacteriales</taxon>
        <taxon>Gordoniaceae</taxon>
        <taxon>Gordonia</taxon>
    </lineage>
</organism>
<feature type="transmembrane region" description="Helical" evidence="5">
    <location>
        <begin position="6"/>
        <end position="25"/>
    </location>
</feature>
<keyword evidence="3 5" id="KW-1133">Transmembrane helix</keyword>
<dbReference type="GO" id="GO:0016020">
    <property type="term" value="C:membrane"/>
    <property type="evidence" value="ECO:0007669"/>
    <property type="project" value="UniProtKB-SubCell"/>
</dbReference>
<feature type="transmembrane region" description="Helical" evidence="5">
    <location>
        <begin position="101"/>
        <end position="121"/>
    </location>
</feature>
<evidence type="ECO:0008006" key="8">
    <source>
        <dbReference type="Google" id="ProtNLM"/>
    </source>
</evidence>
<evidence type="ECO:0000256" key="2">
    <source>
        <dbReference type="ARBA" id="ARBA00022692"/>
    </source>
</evidence>
<keyword evidence="7" id="KW-1185">Reference proteome</keyword>
<feature type="transmembrane region" description="Helical" evidence="5">
    <location>
        <begin position="69"/>
        <end position="89"/>
    </location>
</feature>
<dbReference type="Proteomes" id="UP000271469">
    <property type="component" value="Chromosome"/>
</dbReference>
<dbReference type="AlphaFoldDB" id="A0A3G8JUI2"/>
<keyword evidence="2 5" id="KW-0812">Transmembrane</keyword>
<evidence type="ECO:0000313" key="7">
    <source>
        <dbReference type="Proteomes" id="UP000271469"/>
    </source>
</evidence>
<evidence type="ECO:0000256" key="3">
    <source>
        <dbReference type="ARBA" id="ARBA00022989"/>
    </source>
</evidence>
<dbReference type="Pfam" id="PF13564">
    <property type="entry name" value="DoxX_2"/>
    <property type="match status" value="1"/>
</dbReference>
<dbReference type="KEGG" id="gom:D7316_04826"/>
<evidence type="ECO:0000313" key="6">
    <source>
        <dbReference type="EMBL" id="AZG48209.1"/>
    </source>
</evidence>
<keyword evidence="4 5" id="KW-0472">Membrane</keyword>
<feature type="transmembrane region" description="Helical" evidence="5">
    <location>
        <begin position="46"/>
        <end position="63"/>
    </location>
</feature>
<evidence type="ECO:0000256" key="5">
    <source>
        <dbReference type="SAM" id="Phobius"/>
    </source>
</evidence>
<name>A0A3G8JUI2_9ACTN</name>
<dbReference type="OrthoDB" id="3790625at2"/>
<dbReference type="RefSeq" id="WP_124710452.1">
    <property type="nucleotide sequence ID" value="NZ_CP033972.1"/>
</dbReference>
<evidence type="ECO:0000256" key="4">
    <source>
        <dbReference type="ARBA" id="ARBA00023136"/>
    </source>
</evidence>